<name>A0ABW4ID18_9SPHI</name>
<evidence type="ECO:0000256" key="1">
    <source>
        <dbReference type="SAM" id="Phobius"/>
    </source>
</evidence>
<feature type="transmembrane region" description="Helical" evidence="1">
    <location>
        <begin position="57"/>
        <end position="78"/>
    </location>
</feature>
<dbReference type="RefSeq" id="WP_379663033.1">
    <property type="nucleotide sequence ID" value="NZ_JBHUDG010000019.1"/>
</dbReference>
<reference evidence="3" key="1">
    <citation type="journal article" date="2019" name="Int. J. Syst. Evol. Microbiol.">
        <title>The Global Catalogue of Microorganisms (GCM) 10K type strain sequencing project: providing services to taxonomists for standard genome sequencing and annotation.</title>
        <authorList>
            <consortium name="The Broad Institute Genomics Platform"/>
            <consortium name="The Broad Institute Genome Sequencing Center for Infectious Disease"/>
            <person name="Wu L."/>
            <person name="Ma J."/>
        </authorList>
    </citation>
    <scope>NUCLEOTIDE SEQUENCE [LARGE SCALE GENOMIC DNA]</scope>
    <source>
        <strain evidence="3">CCUG 53762</strain>
    </source>
</reference>
<keyword evidence="1" id="KW-0472">Membrane</keyword>
<feature type="transmembrane region" description="Helical" evidence="1">
    <location>
        <begin position="84"/>
        <end position="105"/>
    </location>
</feature>
<evidence type="ECO:0000313" key="2">
    <source>
        <dbReference type="EMBL" id="MFD1630655.1"/>
    </source>
</evidence>
<dbReference type="EMBL" id="JBHUDG010000019">
    <property type="protein sequence ID" value="MFD1630655.1"/>
    <property type="molecule type" value="Genomic_DNA"/>
</dbReference>
<proteinExistence type="predicted"/>
<sequence>MERKVRVNIINDTINLEEKYPLLVKMIDLGIQILYRKYAVTSNIIAKTDILNKGEELLDASASFGVSNVISITFLLILVPHSVYILKSIMVTNTVMTISIVVYMLRAFLGKFTFGTNQQTMPVRNGITQK</sequence>
<evidence type="ECO:0000313" key="3">
    <source>
        <dbReference type="Proteomes" id="UP001597118"/>
    </source>
</evidence>
<dbReference type="Proteomes" id="UP001597118">
    <property type="component" value="Unassembled WGS sequence"/>
</dbReference>
<protein>
    <submittedName>
        <fullName evidence="2">Uncharacterized protein</fullName>
    </submittedName>
</protein>
<comment type="caution">
    <text evidence="2">The sequence shown here is derived from an EMBL/GenBank/DDBJ whole genome shotgun (WGS) entry which is preliminary data.</text>
</comment>
<keyword evidence="1" id="KW-1133">Transmembrane helix</keyword>
<organism evidence="2 3">
    <name type="scientific">Pseudopedobacter beijingensis</name>
    <dbReference type="NCBI Taxonomy" id="1207056"/>
    <lineage>
        <taxon>Bacteria</taxon>
        <taxon>Pseudomonadati</taxon>
        <taxon>Bacteroidota</taxon>
        <taxon>Sphingobacteriia</taxon>
        <taxon>Sphingobacteriales</taxon>
        <taxon>Sphingobacteriaceae</taxon>
        <taxon>Pseudopedobacter</taxon>
    </lineage>
</organism>
<keyword evidence="1" id="KW-0812">Transmembrane</keyword>
<accession>A0ABW4ID18</accession>
<gene>
    <name evidence="2" type="ORF">ACFSAH_12250</name>
</gene>
<keyword evidence="3" id="KW-1185">Reference proteome</keyword>